<dbReference type="GO" id="GO:0043093">
    <property type="term" value="P:FtsZ-dependent cytokinesis"/>
    <property type="evidence" value="ECO:0007669"/>
    <property type="project" value="TreeGrafter"/>
</dbReference>
<evidence type="ECO:0000256" key="2">
    <source>
        <dbReference type="ARBA" id="ARBA00022618"/>
    </source>
</evidence>
<keyword evidence="5 8" id="KW-0472">Membrane</keyword>
<evidence type="ECO:0000256" key="3">
    <source>
        <dbReference type="ARBA" id="ARBA00022692"/>
    </source>
</evidence>
<evidence type="ECO:0000313" key="10">
    <source>
        <dbReference type="Proteomes" id="UP000175744"/>
    </source>
</evidence>
<dbReference type="GO" id="GO:0030428">
    <property type="term" value="C:cell septum"/>
    <property type="evidence" value="ECO:0007669"/>
    <property type="project" value="TreeGrafter"/>
</dbReference>
<name>A0A1E8EZH3_9CLOT</name>
<evidence type="ECO:0000256" key="8">
    <source>
        <dbReference type="SAM" id="Phobius"/>
    </source>
</evidence>
<feature type="transmembrane region" description="Helical" evidence="8">
    <location>
        <begin position="7"/>
        <end position="24"/>
    </location>
</feature>
<keyword evidence="3 8" id="KW-0812">Transmembrane</keyword>
<evidence type="ECO:0000256" key="6">
    <source>
        <dbReference type="ARBA" id="ARBA00023306"/>
    </source>
</evidence>
<dbReference type="PANTHER" id="PTHR37485:SF1">
    <property type="entry name" value="CELL DIVISION PROTEIN FTSB"/>
    <property type="match status" value="1"/>
</dbReference>
<evidence type="ECO:0000256" key="5">
    <source>
        <dbReference type="ARBA" id="ARBA00023136"/>
    </source>
</evidence>
<dbReference type="OrthoDB" id="9815382at2"/>
<dbReference type="InterPro" id="IPR007060">
    <property type="entry name" value="FtsL/DivIC"/>
</dbReference>
<evidence type="ECO:0000256" key="7">
    <source>
        <dbReference type="SAM" id="Coils"/>
    </source>
</evidence>
<protein>
    <submittedName>
        <fullName evidence="9">Cell division protein FtsB</fullName>
    </submittedName>
</protein>
<dbReference type="Pfam" id="PF04977">
    <property type="entry name" value="DivIC"/>
    <property type="match status" value="1"/>
</dbReference>
<keyword evidence="7" id="KW-0175">Coiled coil</keyword>
<keyword evidence="10" id="KW-1185">Reference proteome</keyword>
<dbReference type="STRING" id="1121290.CLAOCE_09080"/>
<evidence type="ECO:0000256" key="1">
    <source>
        <dbReference type="ARBA" id="ARBA00022475"/>
    </source>
</evidence>
<dbReference type="Proteomes" id="UP000175744">
    <property type="component" value="Unassembled WGS sequence"/>
</dbReference>
<dbReference type="AlphaFoldDB" id="A0A1E8EZH3"/>
<reference evidence="9 10" key="1">
    <citation type="submission" date="2016-06" db="EMBL/GenBank/DDBJ databases">
        <title>Genome sequence of Clostridium acetireducens DSM 10703.</title>
        <authorList>
            <person name="Poehlein A."/>
            <person name="Fluechter S."/>
            <person name="Duerre P."/>
            <person name="Daniel R."/>
        </authorList>
    </citation>
    <scope>NUCLEOTIDE SEQUENCE [LARGE SCALE GENOMIC DNA]</scope>
    <source>
        <strain evidence="9 10">DSM 10703</strain>
    </source>
</reference>
<keyword evidence="4 8" id="KW-1133">Transmembrane helix</keyword>
<evidence type="ECO:0000256" key="4">
    <source>
        <dbReference type="ARBA" id="ARBA00022989"/>
    </source>
</evidence>
<feature type="coiled-coil region" evidence="7">
    <location>
        <begin position="30"/>
        <end position="64"/>
    </location>
</feature>
<dbReference type="PATRIC" id="fig|1121290.3.peg.913"/>
<dbReference type="EMBL" id="LZFO01000010">
    <property type="protein sequence ID" value="OFI06567.1"/>
    <property type="molecule type" value="Genomic_DNA"/>
</dbReference>
<evidence type="ECO:0000313" key="9">
    <source>
        <dbReference type="EMBL" id="OFI06567.1"/>
    </source>
</evidence>
<gene>
    <name evidence="9" type="primary">ftsB</name>
    <name evidence="9" type="ORF">CLOACE_09080</name>
</gene>
<dbReference type="InterPro" id="IPR023081">
    <property type="entry name" value="Cell_div_FtsB"/>
</dbReference>
<keyword evidence="1" id="KW-1003">Cell membrane</keyword>
<keyword evidence="6" id="KW-0131">Cell cycle</keyword>
<dbReference type="RefSeq" id="WP_070109854.1">
    <property type="nucleotide sequence ID" value="NZ_LZFO01000010.1"/>
</dbReference>
<accession>A0A1E8EZH3</accession>
<dbReference type="PANTHER" id="PTHR37485">
    <property type="entry name" value="CELL DIVISION PROTEIN FTSB"/>
    <property type="match status" value="1"/>
</dbReference>
<proteinExistence type="predicted"/>
<comment type="caution">
    <text evidence="9">The sequence shown here is derived from an EMBL/GenBank/DDBJ whole genome shotgun (WGS) entry which is preliminary data.</text>
</comment>
<sequence>MKKKIKIKSILIIVILFYIVYIFINQQITMKKLKGQINNSKIELTKVKEKNQKLQDEVKMSKTSKYIEKLARERLGLVKQGETPVISNTK</sequence>
<organism evidence="9 10">
    <name type="scientific">Clostridium acetireducens DSM 10703</name>
    <dbReference type="NCBI Taxonomy" id="1121290"/>
    <lineage>
        <taxon>Bacteria</taxon>
        <taxon>Bacillati</taxon>
        <taxon>Bacillota</taxon>
        <taxon>Clostridia</taxon>
        <taxon>Eubacteriales</taxon>
        <taxon>Clostridiaceae</taxon>
        <taxon>Clostridium</taxon>
    </lineage>
</organism>
<keyword evidence="2 9" id="KW-0132">Cell division</keyword>